<proteinExistence type="predicted"/>
<dbReference type="OrthoDB" id="3057617at2759"/>
<dbReference type="AlphaFoldDB" id="A0A067SSJ0"/>
<gene>
    <name evidence="2" type="ORF">GALMADRAFT_255533</name>
</gene>
<feature type="region of interest" description="Disordered" evidence="1">
    <location>
        <begin position="20"/>
        <end position="144"/>
    </location>
</feature>
<evidence type="ECO:0000256" key="1">
    <source>
        <dbReference type="SAM" id="MobiDB-lite"/>
    </source>
</evidence>
<evidence type="ECO:0000313" key="3">
    <source>
        <dbReference type="Proteomes" id="UP000027222"/>
    </source>
</evidence>
<sequence>MGDLSSGLAYLCCCLKHSDVSADGSRFGSGKKADPRERQIDQEFLARNYHRDSTGHFHVQPTPTSSMFPRQLSEQSKHSAEKDEKKPKEKKRFFGLKAPPEALELTPPKLALTDSTSAESKETGLSGENDAADSPELLVTPPTA</sequence>
<dbReference type="EMBL" id="KL142400">
    <property type="protein sequence ID" value="KDR69743.1"/>
    <property type="molecule type" value="Genomic_DNA"/>
</dbReference>
<dbReference type="Proteomes" id="UP000027222">
    <property type="component" value="Unassembled WGS sequence"/>
</dbReference>
<accession>A0A067SSJ0</accession>
<evidence type="ECO:0000313" key="2">
    <source>
        <dbReference type="EMBL" id="KDR69743.1"/>
    </source>
</evidence>
<feature type="compositionally biased region" description="Basic and acidic residues" evidence="1">
    <location>
        <begin position="31"/>
        <end position="41"/>
    </location>
</feature>
<organism evidence="2 3">
    <name type="scientific">Galerina marginata (strain CBS 339.88)</name>
    <dbReference type="NCBI Taxonomy" id="685588"/>
    <lineage>
        <taxon>Eukaryota</taxon>
        <taxon>Fungi</taxon>
        <taxon>Dikarya</taxon>
        <taxon>Basidiomycota</taxon>
        <taxon>Agaricomycotina</taxon>
        <taxon>Agaricomycetes</taxon>
        <taxon>Agaricomycetidae</taxon>
        <taxon>Agaricales</taxon>
        <taxon>Agaricineae</taxon>
        <taxon>Strophariaceae</taxon>
        <taxon>Galerina</taxon>
    </lineage>
</organism>
<feature type="compositionally biased region" description="Basic and acidic residues" evidence="1">
    <location>
        <begin position="75"/>
        <end position="87"/>
    </location>
</feature>
<name>A0A067SSJ0_GALM3</name>
<reference evidence="3" key="1">
    <citation type="journal article" date="2014" name="Proc. Natl. Acad. Sci. U.S.A.">
        <title>Extensive sampling of basidiomycete genomes demonstrates inadequacy of the white-rot/brown-rot paradigm for wood decay fungi.</title>
        <authorList>
            <person name="Riley R."/>
            <person name="Salamov A.A."/>
            <person name="Brown D.W."/>
            <person name="Nagy L.G."/>
            <person name="Floudas D."/>
            <person name="Held B.W."/>
            <person name="Levasseur A."/>
            <person name="Lombard V."/>
            <person name="Morin E."/>
            <person name="Otillar R."/>
            <person name="Lindquist E.A."/>
            <person name="Sun H."/>
            <person name="LaButti K.M."/>
            <person name="Schmutz J."/>
            <person name="Jabbour D."/>
            <person name="Luo H."/>
            <person name="Baker S.E."/>
            <person name="Pisabarro A.G."/>
            <person name="Walton J.D."/>
            <person name="Blanchette R.A."/>
            <person name="Henrissat B."/>
            <person name="Martin F."/>
            <person name="Cullen D."/>
            <person name="Hibbett D.S."/>
            <person name="Grigoriev I.V."/>
        </authorList>
    </citation>
    <scope>NUCLEOTIDE SEQUENCE [LARGE SCALE GENOMIC DNA]</scope>
    <source>
        <strain evidence="3">CBS 339.88</strain>
    </source>
</reference>
<protein>
    <submittedName>
        <fullName evidence="2">Uncharacterized protein</fullName>
    </submittedName>
</protein>
<dbReference type="HOGENOM" id="CLU_1845341_0_0_1"/>
<keyword evidence="3" id="KW-1185">Reference proteome</keyword>
<feature type="compositionally biased region" description="Polar residues" evidence="1">
    <location>
        <begin position="61"/>
        <end position="74"/>
    </location>
</feature>